<dbReference type="Proteomes" id="UP000053593">
    <property type="component" value="Unassembled WGS sequence"/>
</dbReference>
<feature type="compositionally biased region" description="Basic and acidic residues" evidence="1">
    <location>
        <begin position="256"/>
        <end position="280"/>
    </location>
</feature>
<evidence type="ECO:0000256" key="1">
    <source>
        <dbReference type="SAM" id="MobiDB-lite"/>
    </source>
</evidence>
<dbReference type="HOGENOM" id="CLU_049346_0_0_1"/>
<feature type="compositionally biased region" description="Acidic residues" evidence="1">
    <location>
        <begin position="233"/>
        <end position="255"/>
    </location>
</feature>
<organism evidence="2 3">
    <name type="scientific">Collybiopsis luxurians FD-317 M1</name>
    <dbReference type="NCBI Taxonomy" id="944289"/>
    <lineage>
        <taxon>Eukaryota</taxon>
        <taxon>Fungi</taxon>
        <taxon>Dikarya</taxon>
        <taxon>Basidiomycota</taxon>
        <taxon>Agaricomycotina</taxon>
        <taxon>Agaricomycetes</taxon>
        <taxon>Agaricomycetidae</taxon>
        <taxon>Agaricales</taxon>
        <taxon>Marasmiineae</taxon>
        <taxon>Omphalotaceae</taxon>
        <taxon>Collybiopsis</taxon>
        <taxon>Collybiopsis luxurians</taxon>
    </lineage>
</organism>
<feature type="region of interest" description="Disordered" evidence="1">
    <location>
        <begin position="59"/>
        <end position="124"/>
    </location>
</feature>
<feature type="compositionally biased region" description="Acidic residues" evidence="1">
    <location>
        <begin position="70"/>
        <end position="84"/>
    </location>
</feature>
<gene>
    <name evidence="2" type="ORF">GYMLUDRAFT_49578</name>
</gene>
<keyword evidence="3" id="KW-1185">Reference proteome</keyword>
<feature type="region of interest" description="Disordered" evidence="1">
    <location>
        <begin position="132"/>
        <end position="151"/>
    </location>
</feature>
<protein>
    <submittedName>
        <fullName evidence="2">Uncharacterized protein</fullName>
    </submittedName>
</protein>
<feature type="region of interest" description="Disordered" evidence="1">
    <location>
        <begin position="198"/>
        <end position="280"/>
    </location>
</feature>
<reference evidence="2 3" key="1">
    <citation type="submission" date="2014-04" db="EMBL/GenBank/DDBJ databases">
        <title>Evolutionary Origins and Diversification of the Mycorrhizal Mutualists.</title>
        <authorList>
            <consortium name="DOE Joint Genome Institute"/>
            <consortium name="Mycorrhizal Genomics Consortium"/>
            <person name="Kohler A."/>
            <person name="Kuo A."/>
            <person name="Nagy L.G."/>
            <person name="Floudas D."/>
            <person name="Copeland A."/>
            <person name="Barry K.W."/>
            <person name="Cichocki N."/>
            <person name="Veneault-Fourrey C."/>
            <person name="LaButti K."/>
            <person name="Lindquist E.A."/>
            <person name="Lipzen A."/>
            <person name="Lundell T."/>
            <person name="Morin E."/>
            <person name="Murat C."/>
            <person name="Riley R."/>
            <person name="Ohm R."/>
            <person name="Sun H."/>
            <person name="Tunlid A."/>
            <person name="Henrissat B."/>
            <person name="Grigoriev I.V."/>
            <person name="Hibbett D.S."/>
            <person name="Martin F."/>
        </authorList>
    </citation>
    <scope>NUCLEOTIDE SEQUENCE [LARGE SCALE GENOMIC DNA]</scope>
    <source>
        <strain evidence="2 3">FD-317 M1</strain>
    </source>
</reference>
<feature type="compositionally biased region" description="Basic and acidic residues" evidence="1">
    <location>
        <begin position="85"/>
        <end position="95"/>
    </location>
</feature>
<name>A0A0D0ARP2_9AGAR</name>
<evidence type="ECO:0000313" key="2">
    <source>
        <dbReference type="EMBL" id="KIK53000.1"/>
    </source>
</evidence>
<dbReference type="AlphaFoldDB" id="A0A0D0ARP2"/>
<sequence>MPPSRLGTVFDFSDLRLHSDGTLVLQTPKNTSLRASKRNLRNVRGNWIARDAGAVPSVPRYRKIVSSPEPEPEDDEGGDADGDDATGRDQDKIEEGSGPSGTGSAQSGKEPELRTSRARKRRKFLTNDDYLVPISSSPVHSGPQLGLQTHLSASPSDLSRQLDIPSSDLLKCIHHHASMYYHEQGLLVNASKQYREGRKARKLERLTQNGKNTRTKVKMKMKAQLGNSSSSEGADEDEDDEDEAEDEDVMNGDEESVSRADGDADNREKQTVEPRRFPIRKGDQDLADMYKTMDGSALMAIGILFQEHVAELLSDWPQSAAIDREDGEMLDSAG</sequence>
<accession>A0A0D0ARP2</accession>
<dbReference type="EMBL" id="KN834834">
    <property type="protein sequence ID" value="KIK53000.1"/>
    <property type="molecule type" value="Genomic_DNA"/>
</dbReference>
<dbReference type="OrthoDB" id="2565191at2759"/>
<proteinExistence type="predicted"/>
<evidence type="ECO:0000313" key="3">
    <source>
        <dbReference type="Proteomes" id="UP000053593"/>
    </source>
</evidence>